<dbReference type="InterPro" id="IPR027417">
    <property type="entry name" value="P-loop_NTPase"/>
</dbReference>
<comment type="catalytic activity">
    <reaction evidence="8">
        <text>Couples ATP hydrolysis with the unwinding of duplex DNA by translocating in the 3'-5' direction.</text>
        <dbReference type="EC" id="5.6.2.4"/>
    </reaction>
</comment>
<dbReference type="Pfam" id="PF06114">
    <property type="entry name" value="Peptidase_M78"/>
    <property type="match status" value="1"/>
</dbReference>
<organism evidence="15 16">
    <name type="scientific">Ferrigenium kumadai</name>
    <dbReference type="NCBI Taxonomy" id="1682490"/>
    <lineage>
        <taxon>Bacteria</taxon>
        <taxon>Pseudomonadati</taxon>
        <taxon>Pseudomonadota</taxon>
        <taxon>Betaproteobacteria</taxon>
        <taxon>Nitrosomonadales</taxon>
        <taxon>Gallionellaceae</taxon>
        <taxon>Ferrigenium</taxon>
    </lineage>
</organism>
<dbReference type="GO" id="GO:0003677">
    <property type="term" value="F:DNA binding"/>
    <property type="evidence" value="ECO:0007669"/>
    <property type="project" value="UniProtKB-KW"/>
</dbReference>
<feature type="binding site" evidence="12">
    <location>
        <begin position="214"/>
        <end position="221"/>
    </location>
    <ligand>
        <name>ATP</name>
        <dbReference type="ChEBI" id="CHEBI:30616"/>
    </ligand>
</feature>
<dbReference type="CDD" id="cd17932">
    <property type="entry name" value="DEXQc_UvrD"/>
    <property type="match status" value="1"/>
</dbReference>
<feature type="domain" description="UvrD-like helicase C-terminal" evidence="14">
    <location>
        <begin position="493"/>
        <end position="773"/>
    </location>
</feature>
<dbReference type="Gene3D" id="1.10.10.160">
    <property type="match status" value="1"/>
</dbReference>
<accession>A0AAN1SXK9</accession>
<comment type="similarity">
    <text evidence="1">Belongs to the helicase family. UvrD subfamily.</text>
</comment>
<name>A0AAN1SXK9_9PROT</name>
<dbReference type="PROSITE" id="PS51198">
    <property type="entry name" value="UVRD_HELICASE_ATP_BIND"/>
    <property type="match status" value="1"/>
</dbReference>
<proteinExistence type="inferred from homology"/>
<dbReference type="Gene3D" id="3.40.50.300">
    <property type="entry name" value="P-loop containing nucleotide triphosphate hydrolases"/>
    <property type="match status" value="3"/>
</dbReference>
<dbReference type="InterPro" id="IPR014017">
    <property type="entry name" value="DNA_helicase_UvrD-like_C"/>
</dbReference>
<keyword evidence="3 12" id="KW-0378">Hydrolase</keyword>
<dbReference type="EC" id="5.6.2.4" evidence="9"/>
<dbReference type="InterPro" id="IPR014016">
    <property type="entry name" value="UvrD-like_ATP-bd"/>
</dbReference>
<dbReference type="Gene3D" id="1.10.10.2910">
    <property type="match status" value="1"/>
</dbReference>
<evidence type="ECO:0000256" key="1">
    <source>
        <dbReference type="ARBA" id="ARBA00009922"/>
    </source>
</evidence>
<keyword evidence="5 12" id="KW-0067">ATP-binding</keyword>
<dbReference type="GO" id="GO:0005829">
    <property type="term" value="C:cytosol"/>
    <property type="evidence" value="ECO:0007669"/>
    <property type="project" value="TreeGrafter"/>
</dbReference>
<evidence type="ECO:0000256" key="7">
    <source>
        <dbReference type="ARBA" id="ARBA00023235"/>
    </source>
</evidence>
<dbReference type="GO" id="GO:0016787">
    <property type="term" value="F:hydrolase activity"/>
    <property type="evidence" value="ECO:0007669"/>
    <property type="project" value="UniProtKB-UniRule"/>
</dbReference>
<keyword evidence="2 12" id="KW-0547">Nucleotide-binding</keyword>
<keyword evidence="7" id="KW-0413">Isomerase</keyword>
<dbReference type="GO" id="GO:0000725">
    <property type="term" value="P:recombinational repair"/>
    <property type="evidence" value="ECO:0007669"/>
    <property type="project" value="TreeGrafter"/>
</dbReference>
<dbReference type="PANTHER" id="PTHR11070">
    <property type="entry name" value="UVRD / RECB / PCRA DNA HELICASE FAMILY MEMBER"/>
    <property type="match status" value="1"/>
</dbReference>
<evidence type="ECO:0000256" key="12">
    <source>
        <dbReference type="PROSITE-ProRule" id="PRU00560"/>
    </source>
</evidence>
<keyword evidence="4 12" id="KW-0347">Helicase</keyword>
<evidence type="ECO:0000256" key="10">
    <source>
        <dbReference type="ARBA" id="ARBA00034923"/>
    </source>
</evidence>
<dbReference type="Pfam" id="PF00580">
    <property type="entry name" value="UvrD-helicase"/>
    <property type="match status" value="1"/>
</dbReference>
<gene>
    <name evidence="15" type="ORF">FGKAn22_03750</name>
</gene>
<dbReference type="GO" id="GO:0043138">
    <property type="term" value="F:3'-5' DNA helicase activity"/>
    <property type="evidence" value="ECO:0007669"/>
    <property type="project" value="UniProtKB-EC"/>
</dbReference>
<evidence type="ECO:0000256" key="8">
    <source>
        <dbReference type="ARBA" id="ARBA00034617"/>
    </source>
</evidence>
<protein>
    <recommendedName>
        <fullName evidence="9">DNA 3'-5' helicase</fullName>
        <ecNumber evidence="9">5.6.2.4</ecNumber>
    </recommendedName>
    <alternativeName>
        <fullName evidence="10">DNA 3'-5' helicase II</fullName>
    </alternativeName>
</protein>
<dbReference type="RefSeq" id="WP_212786299.1">
    <property type="nucleotide sequence ID" value="NZ_AP019536.1"/>
</dbReference>
<evidence type="ECO:0000259" key="14">
    <source>
        <dbReference type="PROSITE" id="PS51217"/>
    </source>
</evidence>
<evidence type="ECO:0000313" key="15">
    <source>
        <dbReference type="EMBL" id="BBI98682.1"/>
    </source>
</evidence>
<dbReference type="InterPro" id="IPR000212">
    <property type="entry name" value="DNA_helicase_UvrD/REP"/>
</dbReference>
<dbReference type="EMBL" id="AP019536">
    <property type="protein sequence ID" value="BBI98682.1"/>
    <property type="molecule type" value="Genomic_DNA"/>
</dbReference>
<evidence type="ECO:0000256" key="4">
    <source>
        <dbReference type="ARBA" id="ARBA00022806"/>
    </source>
</evidence>
<dbReference type="Proteomes" id="UP001319121">
    <property type="component" value="Chromosome"/>
</dbReference>
<dbReference type="InterPro" id="IPR010359">
    <property type="entry name" value="IrrE_HExxH"/>
</dbReference>
<sequence>MNPFQRAREEAHATRAKLAPGLAHTAISAKDLLFQVEKVLNIAIEQVATTYADLGGGSAVLQRDQQFIYLSTSVHEWGDEFCGLVAHELGHFFLDGSKAPLTVAHLSTLFGSEGSPGAMKVEAYGARERQELQANVFARELLLPRDVARNLAVAGKGPTEIGKLLGIPLEFVRQQMLDALLLPEAAFPPTSLSAPSPDQLAAAMAEERAANVVAGPGTGKTTTLIHRVKYLVDMKKVHPSQILVLTFTNKAALELVERLRSSGISEATEIWAGTFHSFGLEFLRKYHQHFGLEAELHVSDLLSSMTMLVAALPRVTLTNFLRVEDPYEWLGPVIEGITRLKEELVTPAAYRSFVESHPVPDLELQRKRLDVATIYELYEVLLTERKSVDFVDLIAKPAVALKAGRAPFTELVDRFQYVLVDEYQDVTQAMVEMLRQLAQKKSIWVVGDVRQAIHHWRGASLKSLLKFDTVFKAHADGTKIQRYPLSNNRRSTQEIVDLTQHVGRIHMLESAMPLDDVMATKGNCGEKPVVVTCSERDAILSSVLQNIQALRHQGVSFGQQAVLCRSASDVQRASELLAGQGIPVIHIGELAQRTEIKQLLCLMQLLVERRPKALIGLFGNAGLSMSMSDVNVLLHATEADVARQRGRWLHSPPPGLSSAGQVVVANLRQLIGKHSHNSNPWDFVCDILLERRFCLPPTADVSVQAWVKRIALWQFAYAVRNGDGEIKEARLSRFLMRQRLRQRIGDSQVQRELPPEAGSLDGVRLMTVHGSKGLEFEAVHVAYVTADNYGGQKPSWRPEGILDIVPPEALGSSIEEYESESAVERNNLLYVAVSRAKRHLYVYQDNKFGDHTLAPQFTHFPQKFTPQIFGGPVLKAAKVATTKAFVVPSTLSFEDFDSYVMCSLNYWYSRILGLQSEADVDVSIRARRAVLDALKAVASGAMGSSEASLSAAWTTRKLPSAVEDPTLWRDAQYAMARGTALIKSARVRGGSFYEPSAVVGGVTVQMPWGFAINGSYALEYAMVRFARRRVADLSTVLKPLVPGLNVSGSKKMTLNYVLSEKVDDVPGAKRIEATKSYGAAIRLLSGETSSIVGHHCTRCDFSTICPSSPS</sequence>
<keyword evidence="16" id="KW-1185">Reference proteome</keyword>
<evidence type="ECO:0000256" key="11">
    <source>
        <dbReference type="ARBA" id="ARBA00048988"/>
    </source>
</evidence>
<feature type="domain" description="UvrD-like helicase ATP-binding" evidence="13">
    <location>
        <begin position="193"/>
        <end position="492"/>
    </location>
</feature>
<dbReference type="PROSITE" id="PS51217">
    <property type="entry name" value="UVRD_HELICASE_CTER"/>
    <property type="match status" value="1"/>
</dbReference>
<evidence type="ECO:0000256" key="6">
    <source>
        <dbReference type="ARBA" id="ARBA00023125"/>
    </source>
</evidence>
<comment type="catalytic activity">
    <reaction evidence="11">
        <text>ATP + H2O = ADP + phosphate + H(+)</text>
        <dbReference type="Rhea" id="RHEA:13065"/>
        <dbReference type="ChEBI" id="CHEBI:15377"/>
        <dbReference type="ChEBI" id="CHEBI:15378"/>
        <dbReference type="ChEBI" id="CHEBI:30616"/>
        <dbReference type="ChEBI" id="CHEBI:43474"/>
        <dbReference type="ChEBI" id="CHEBI:456216"/>
        <dbReference type="EC" id="5.6.2.4"/>
    </reaction>
</comment>
<reference evidence="15 16" key="1">
    <citation type="submission" date="2019-03" db="EMBL/GenBank/DDBJ databases">
        <title>Complete genome sequence of Ferrigenium kumadai strain An22, a microaerophilic iron-oxidizing bacterium isolated from a paddy field soil.</title>
        <authorList>
            <person name="Watanabe T."/>
            <person name="Asakawa S."/>
        </authorList>
    </citation>
    <scope>NUCLEOTIDE SEQUENCE [LARGE SCALE GENOMIC DNA]</scope>
    <source>
        <strain evidence="15 16">An22</strain>
    </source>
</reference>
<dbReference type="AlphaFoldDB" id="A0AAN1SXK9"/>
<evidence type="ECO:0000259" key="13">
    <source>
        <dbReference type="PROSITE" id="PS51198"/>
    </source>
</evidence>
<dbReference type="GO" id="GO:0005524">
    <property type="term" value="F:ATP binding"/>
    <property type="evidence" value="ECO:0007669"/>
    <property type="project" value="UniProtKB-UniRule"/>
</dbReference>
<keyword evidence="6" id="KW-0238">DNA-binding</keyword>
<evidence type="ECO:0000313" key="16">
    <source>
        <dbReference type="Proteomes" id="UP001319121"/>
    </source>
</evidence>
<evidence type="ECO:0000256" key="9">
    <source>
        <dbReference type="ARBA" id="ARBA00034808"/>
    </source>
</evidence>
<dbReference type="PANTHER" id="PTHR11070:SF2">
    <property type="entry name" value="ATP-DEPENDENT DNA HELICASE SRS2"/>
    <property type="match status" value="1"/>
</dbReference>
<evidence type="ECO:0000256" key="3">
    <source>
        <dbReference type="ARBA" id="ARBA00022801"/>
    </source>
</evidence>
<dbReference type="SUPFAM" id="SSF52540">
    <property type="entry name" value="P-loop containing nucleoside triphosphate hydrolases"/>
    <property type="match status" value="1"/>
</dbReference>
<dbReference type="InterPro" id="IPR013986">
    <property type="entry name" value="DExx_box_DNA_helicase_dom_sf"/>
</dbReference>
<dbReference type="Pfam" id="PF13361">
    <property type="entry name" value="UvrD_C"/>
    <property type="match status" value="2"/>
</dbReference>
<evidence type="ECO:0000256" key="2">
    <source>
        <dbReference type="ARBA" id="ARBA00022741"/>
    </source>
</evidence>
<dbReference type="KEGG" id="fku:FGKAn22_03750"/>
<evidence type="ECO:0000256" key="5">
    <source>
        <dbReference type="ARBA" id="ARBA00022840"/>
    </source>
</evidence>